<accession>A0A397QAH3</accession>
<evidence type="ECO:0000313" key="2">
    <source>
        <dbReference type="EMBL" id="RIA55124.1"/>
    </source>
</evidence>
<dbReference type="AlphaFoldDB" id="A0A397QAH3"/>
<dbReference type="Gene3D" id="3.30.70.120">
    <property type="match status" value="1"/>
</dbReference>
<comment type="similarity">
    <text evidence="1">Belongs to the CutA family.</text>
</comment>
<keyword evidence="3" id="KW-1185">Reference proteome</keyword>
<organism evidence="2 3">
    <name type="scientific">Dichotomicrobium thermohalophilum</name>
    <dbReference type="NCBI Taxonomy" id="933063"/>
    <lineage>
        <taxon>Bacteria</taxon>
        <taxon>Pseudomonadati</taxon>
        <taxon>Pseudomonadota</taxon>
        <taxon>Alphaproteobacteria</taxon>
        <taxon>Hyphomicrobiales</taxon>
        <taxon>Hyphomicrobiaceae</taxon>
        <taxon>Dichotomicrobium</taxon>
    </lineage>
</organism>
<dbReference type="GO" id="GO:0005507">
    <property type="term" value="F:copper ion binding"/>
    <property type="evidence" value="ECO:0007669"/>
    <property type="project" value="TreeGrafter"/>
</dbReference>
<protein>
    <submittedName>
        <fullName evidence="2">Divalent cation tolerance protein</fullName>
    </submittedName>
</protein>
<comment type="caution">
    <text evidence="2">The sequence shown here is derived from an EMBL/GenBank/DDBJ whole genome shotgun (WGS) entry which is preliminary data.</text>
</comment>
<dbReference type="PANTHER" id="PTHR23419">
    <property type="entry name" value="DIVALENT CATION TOLERANCE CUTA-RELATED"/>
    <property type="match status" value="1"/>
</dbReference>
<dbReference type="SUPFAM" id="SSF54913">
    <property type="entry name" value="GlnB-like"/>
    <property type="match status" value="1"/>
</dbReference>
<dbReference type="Proteomes" id="UP000266273">
    <property type="component" value="Unassembled WGS sequence"/>
</dbReference>
<dbReference type="EMBL" id="QXDF01000001">
    <property type="protein sequence ID" value="RIA55124.1"/>
    <property type="molecule type" value="Genomic_DNA"/>
</dbReference>
<dbReference type="RefSeq" id="WP_210209108.1">
    <property type="nucleotide sequence ID" value="NZ_QXDF01000001.1"/>
</dbReference>
<reference evidence="2 3" key="1">
    <citation type="submission" date="2018-08" db="EMBL/GenBank/DDBJ databases">
        <title>Genomic Encyclopedia of Archaeal and Bacterial Type Strains, Phase II (KMG-II): from individual species to whole genera.</title>
        <authorList>
            <person name="Goeker M."/>
        </authorList>
    </citation>
    <scope>NUCLEOTIDE SEQUENCE [LARGE SCALE GENOMIC DNA]</scope>
    <source>
        <strain evidence="2 3">DSM 5002</strain>
    </source>
</reference>
<evidence type="ECO:0000256" key="1">
    <source>
        <dbReference type="ARBA" id="ARBA00010169"/>
    </source>
</evidence>
<dbReference type="Pfam" id="PF03091">
    <property type="entry name" value="CutA1"/>
    <property type="match status" value="1"/>
</dbReference>
<sequence>MSEAQRKQPDADRMVMIYTTCETPDEAKTIARELVNRKLAACANIFPGMTAVFEWDGAAQEGEETAMFVKTRAGLAAEVTQEIKRLHSYDVPAVAVLEVSGGNTDFLDWVAEQTVPQK</sequence>
<dbReference type="InterPro" id="IPR011322">
    <property type="entry name" value="N-reg_PII-like_a/b"/>
</dbReference>
<name>A0A397QAH3_9HYPH</name>
<dbReference type="PANTHER" id="PTHR23419:SF8">
    <property type="entry name" value="FI09726P"/>
    <property type="match status" value="1"/>
</dbReference>
<dbReference type="GO" id="GO:0010038">
    <property type="term" value="P:response to metal ion"/>
    <property type="evidence" value="ECO:0007669"/>
    <property type="project" value="InterPro"/>
</dbReference>
<proteinExistence type="inferred from homology"/>
<evidence type="ECO:0000313" key="3">
    <source>
        <dbReference type="Proteomes" id="UP000266273"/>
    </source>
</evidence>
<dbReference type="InterPro" id="IPR015867">
    <property type="entry name" value="N-reg_PII/ATP_PRibTrfase_C"/>
</dbReference>
<dbReference type="InterPro" id="IPR004323">
    <property type="entry name" value="Ion_tolerance_CutA"/>
</dbReference>
<gene>
    <name evidence="2" type="ORF">BXY53_0177</name>
</gene>